<protein>
    <submittedName>
        <fullName evidence="2">Anti-anti-sigma factor</fullName>
    </submittedName>
</protein>
<evidence type="ECO:0000313" key="2">
    <source>
        <dbReference type="EMBL" id="ROP28436.1"/>
    </source>
</evidence>
<dbReference type="PROSITE" id="PS50801">
    <property type="entry name" value="STAS"/>
    <property type="match status" value="1"/>
</dbReference>
<evidence type="ECO:0000313" key="3">
    <source>
        <dbReference type="Proteomes" id="UP000271683"/>
    </source>
</evidence>
<dbReference type="Proteomes" id="UP000271683">
    <property type="component" value="Unassembled WGS sequence"/>
</dbReference>
<dbReference type="AlphaFoldDB" id="A0A3N1GE54"/>
<gene>
    <name evidence="2" type="ORF">EDD30_1197</name>
</gene>
<name>A0A3N1GE54_9ACTN</name>
<accession>A0A3N1GE54</accession>
<dbReference type="SUPFAM" id="SSF52091">
    <property type="entry name" value="SpoIIaa-like"/>
    <property type="match status" value="1"/>
</dbReference>
<dbReference type="InterPro" id="IPR036513">
    <property type="entry name" value="STAS_dom_sf"/>
</dbReference>
<evidence type="ECO:0000259" key="1">
    <source>
        <dbReference type="PROSITE" id="PS50801"/>
    </source>
</evidence>
<dbReference type="OrthoDB" id="4833278at2"/>
<dbReference type="CDD" id="cd07043">
    <property type="entry name" value="STAS_anti-anti-sigma_factors"/>
    <property type="match status" value="1"/>
</dbReference>
<dbReference type="Gene3D" id="3.30.750.24">
    <property type="entry name" value="STAS domain"/>
    <property type="match status" value="1"/>
</dbReference>
<dbReference type="Pfam" id="PF13466">
    <property type="entry name" value="STAS_2"/>
    <property type="match status" value="1"/>
</dbReference>
<organism evidence="2 3">
    <name type="scientific">Couchioplanes caeruleus</name>
    <dbReference type="NCBI Taxonomy" id="56438"/>
    <lineage>
        <taxon>Bacteria</taxon>
        <taxon>Bacillati</taxon>
        <taxon>Actinomycetota</taxon>
        <taxon>Actinomycetes</taxon>
        <taxon>Micromonosporales</taxon>
        <taxon>Micromonosporaceae</taxon>
        <taxon>Couchioplanes</taxon>
    </lineage>
</organism>
<proteinExistence type="predicted"/>
<sequence length="117" mass="12660">MAGTNVGRQSPRPLVVTCVRRGGGRQRIRVIGDLDASAVAGFHAKVTPLVAPPARIVELDLVGVGFCDVAGGRELLMLRCQAARQQIRLDLVAAHPAVWFLLHLLDEQAWLLHPGQQ</sequence>
<feature type="domain" description="STAS" evidence="1">
    <location>
        <begin position="28"/>
        <end position="98"/>
    </location>
</feature>
<comment type="caution">
    <text evidence="2">The sequence shown here is derived from an EMBL/GenBank/DDBJ whole genome shotgun (WGS) entry which is preliminary data.</text>
</comment>
<dbReference type="InterPro" id="IPR058548">
    <property type="entry name" value="MlaB-like_STAS"/>
</dbReference>
<reference evidence="2 3" key="1">
    <citation type="submission" date="2018-11" db="EMBL/GenBank/DDBJ databases">
        <title>Sequencing the genomes of 1000 actinobacteria strains.</title>
        <authorList>
            <person name="Klenk H.-P."/>
        </authorList>
    </citation>
    <scope>NUCLEOTIDE SEQUENCE [LARGE SCALE GENOMIC DNA]</scope>
    <source>
        <strain evidence="2 3">DSM 43634</strain>
    </source>
</reference>
<dbReference type="InterPro" id="IPR002645">
    <property type="entry name" value="STAS_dom"/>
</dbReference>
<dbReference type="EMBL" id="RJKL01000001">
    <property type="protein sequence ID" value="ROP28436.1"/>
    <property type="molecule type" value="Genomic_DNA"/>
</dbReference>